<evidence type="ECO:0000256" key="1">
    <source>
        <dbReference type="SAM" id="MobiDB-lite"/>
    </source>
</evidence>
<dbReference type="EMBL" id="FORT01000001">
    <property type="protein sequence ID" value="SFI76531.1"/>
    <property type="molecule type" value="Genomic_DNA"/>
</dbReference>
<protein>
    <submittedName>
        <fullName evidence="2">Uncharacterized protein</fullName>
    </submittedName>
</protein>
<feature type="region of interest" description="Disordered" evidence="1">
    <location>
        <begin position="103"/>
        <end position="130"/>
    </location>
</feature>
<feature type="compositionally biased region" description="Low complexity" evidence="1">
    <location>
        <begin position="115"/>
        <end position="128"/>
    </location>
</feature>
<keyword evidence="3" id="KW-1185">Reference proteome</keyword>
<accession>A0A1I3KVG9</accession>
<evidence type="ECO:0000313" key="3">
    <source>
        <dbReference type="Proteomes" id="UP000198915"/>
    </source>
</evidence>
<name>A0A1I3KVG9_9BACL</name>
<gene>
    <name evidence="2" type="ORF">SAMN05518846_101105</name>
</gene>
<reference evidence="3" key="1">
    <citation type="submission" date="2016-10" db="EMBL/GenBank/DDBJ databases">
        <authorList>
            <person name="Varghese N."/>
            <person name="Submissions S."/>
        </authorList>
    </citation>
    <scope>NUCLEOTIDE SEQUENCE [LARGE SCALE GENOMIC DNA]</scope>
    <source>
        <strain evidence="3">OK042</strain>
    </source>
</reference>
<dbReference type="AlphaFoldDB" id="A0A1I3KVG9"/>
<dbReference type="Proteomes" id="UP000198915">
    <property type="component" value="Unassembled WGS sequence"/>
</dbReference>
<organism evidence="2 3">
    <name type="scientific">Brevibacillus centrosporus</name>
    <dbReference type="NCBI Taxonomy" id="54910"/>
    <lineage>
        <taxon>Bacteria</taxon>
        <taxon>Bacillati</taxon>
        <taxon>Bacillota</taxon>
        <taxon>Bacilli</taxon>
        <taxon>Bacillales</taxon>
        <taxon>Paenibacillaceae</taxon>
        <taxon>Brevibacillus</taxon>
    </lineage>
</organism>
<proteinExistence type="predicted"/>
<evidence type="ECO:0000313" key="2">
    <source>
        <dbReference type="EMBL" id="SFI76531.1"/>
    </source>
</evidence>
<sequence length="156" mass="17506">MTGIIIGGGHANHCLNQQKSARKRWEVCVGPWLPEPVRTSETETLETTVARRDLLSCVKAWALIIRKWLNCSAIGMGQPIPHLARARERRSCAVSADRGCHDRRRRWRKSNGVPASSTDAQSSGSSPARWIPGQRDLFIIGRMAFDHSSYRSDRNT</sequence>